<keyword evidence="3" id="KW-1185">Reference proteome</keyword>
<keyword evidence="2" id="KW-0560">Oxidoreductase</keyword>
<dbReference type="PANTHER" id="PTHR32419">
    <property type="entry name" value="GLUTATHIONYL-HYDROQUINONE REDUCTASE"/>
    <property type="match status" value="1"/>
</dbReference>
<dbReference type="Proteomes" id="UP001292571">
    <property type="component" value="Unassembled WGS sequence"/>
</dbReference>
<dbReference type="PROSITE" id="PS50405">
    <property type="entry name" value="GST_CTER"/>
    <property type="match status" value="1"/>
</dbReference>
<dbReference type="InterPro" id="IPR016639">
    <property type="entry name" value="GST_Omega/GSH"/>
</dbReference>
<evidence type="ECO:0000259" key="1">
    <source>
        <dbReference type="PROSITE" id="PS50405"/>
    </source>
</evidence>
<dbReference type="PIRSF" id="PIRSF015753">
    <property type="entry name" value="GST"/>
    <property type="match status" value="1"/>
</dbReference>
<organism evidence="2 3">
    <name type="scientific">Pseudomonas spirodelae</name>
    <dbReference type="NCBI Taxonomy" id="3101751"/>
    <lineage>
        <taxon>Bacteria</taxon>
        <taxon>Pseudomonadati</taxon>
        <taxon>Pseudomonadota</taxon>
        <taxon>Gammaproteobacteria</taxon>
        <taxon>Pseudomonadales</taxon>
        <taxon>Pseudomonadaceae</taxon>
        <taxon>Pseudomonas</taxon>
    </lineage>
</organism>
<dbReference type="CDD" id="cd03190">
    <property type="entry name" value="GST_C_Omega_like"/>
    <property type="match status" value="1"/>
</dbReference>
<dbReference type="GO" id="GO:0016491">
    <property type="term" value="F:oxidoreductase activity"/>
    <property type="evidence" value="ECO:0007669"/>
    <property type="project" value="UniProtKB-KW"/>
</dbReference>
<reference evidence="2 3" key="1">
    <citation type="submission" date="2023-12" db="EMBL/GenBank/DDBJ databases">
        <title>Pseudomonas sp. T5W1.</title>
        <authorList>
            <person name="Maltman C."/>
        </authorList>
    </citation>
    <scope>NUCLEOTIDE SEQUENCE [LARGE SCALE GENOMIC DNA]</scope>
    <source>
        <strain evidence="2 3">T5W1</strain>
    </source>
</reference>
<comment type="caution">
    <text evidence="2">The sequence shown here is derived from an EMBL/GenBank/DDBJ whole genome shotgun (WGS) entry which is preliminary data.</text>
</comment>
<gene>
    <name evidence="2" type="ORF">SOP97_11780</name>
</gene>
<dbReference type="InterPro" id="IPR010987">
    <property type="entry name" value="Glutathione-S-Trfase_C-like"/>
</dbReference>
<dbReference type="SFLD" id="SFLDG01148">
    <property type="entry name" value="Xi_(cytGST)"/>
    <property type="match status" value="1"/>
</dbReference>
<dbReference type="EC" id="1.8.5.-" evidence="2"/>
<dbReference type="InterPro" id="IPR036282">
    <property type="entry name" value="Glutathione-S-Trfase_C_sf"/>
</dbReference>
<dbReference type="RefSeq" id="WP_274089190.1">
    <property type="nucleotide sequence ID" value="NZ_JAYEET010000038.1"/>
</dbReference>
<feature type="domain" description="GST C-terminal" evidence="1">
    <location>
        <begin position="170"/>
        <end position="294"/>
    </location>
</feature>
<dbReference type="PANTHER" id="PTHR32419:SF6">
    <property type="entry name" value="GLUTATHIONE S-TRANSFERASE OMEGA-LIKE 1-RELATED"/>
    <property type="match status" value="1"/>
</dbReference>
<dbReference type="SUPFAM" id="SSF47616">
    <property type="entry name" value="GST C-terminal domain-like"/>
    <property type="match status" value="1"/>
</dbReference>
<proteinExistence type="predicted"/>
<evidence type="ECO:0000313" key="3">
    <source>
        <dbReference type="Proteomes" id="UP001292571"/>
    </source>
</evidence>
<dbReference type="InterPro" id="IPR040079">
    <property type="entry name" value="Glutathione_S-Trfase"/>
</dbReference>
<dbReference type="EMBL" id="JAYEET010000038">
    <property type="protein sequence ID" value="MEA1606490.1"/>
    <property type="molecule type" value="Genomic_DNA"/>
</dbReference>
<evidence type="ECO:0000313" key="2">
    <source>
        <dbReference type="EMBL" id="MEA1606490.1"/>
    </source>
</evidence>
<sequence>MGLLIDGHWRDQWYDTGDNGRFQREDAQRRNWITADGAAGPSGTGGFAAEAGRYHLYVSLACPWAHRTLILRQLKGLQPLIGVSVVSWLMREHGWTFDTEHGASADALDDLTYLYQRYTADDAQYTGRVTVPLLWDTQQKRIVSNESAEIIRMFNGAFDALTGNRLDFYPEHLREQIDALNERIYPAINNGVYRAGFATRQDAYEEAFDELFDALDDLEASLNSRRYLAGEYLTEADIRLFTTLIRFDAVYHGHFKCNLRRLEDYPNLSNWLRELYQWPGIAETVDFIHIKSHYYASHATINPTGVIPKGPQLALDRAHDRERLVGKGIYQG</sequence>
<dbReference type="Pfam" id="PF13410">
    <property type="entry name" value="GST_C_2"/>
    <property type="match status" value="1"/>
</dbReference>
<name>A0ABU5P9Z0_9PSED</name>
<accession>A0ABU5P9Z0</accession>
<dbReference type="Gene3D" id="1.20.1050.10">
    <property type="match status" value="1"/>
</dbReference>
<dbReference type="InterPro" id="IPR047047">
    <property type="entry name" value="GST_Omega-like_C"/>
</dbReference>
<protein>
    <submittedName>
        <fullName evidence="2">Glutathione S-transferase family protein</fullName>
        <ecNumber evidence="2">1.8.5.-</ecNumber>
    </submittedName>
</protein>
<dbReference type="InterPro" id="IPR004045">
    <property type="entry name" value="Glutathione_S-Trfase_N"/>
</dbReference>
<dbReference type="SUPFAM" id="SSF52833">
    <property type="entry name" value="Thioredoxin-like"/>
    <property type="match status" value="1"/>
</dbReference>
<dbReference type="Gene3D" id="3.40.30.10">
    <property type="entry name" value="Glutaredoxin"/>
    <property type="match status" value="1"/>
</dbReference>
<dbReference type="SFLD" id="SFLDG01206">
    <property type="entry name" value="Xi.1"/>
    <property type="match status" value="1"/>
</dbReference>
<dbReference type="Pfam" id="PF13409">
    <property type="entry name" value="GST_N_2"/>
    <property type="match status" value="1"/>
</dbReference>
<dbReference type="InterPro" id="IPR036249">
    <property type="entry name" value="Thioredoxin-like_sf"/>
</dbReference>
<dbReference type="SFLD" id="SFLDS00019">
    <property type="entry name" value="Glutathione_Transferase_(cytos"/>
    <property type="match status" value="1"/>
</dbReference>